<sequence>MSESFHIVKLNAWLNGTVPESEIAEVLGLDVPTVHRLKEACHQASASRHSPNTRSSRDCIRLAIANALHAHAGLSLQEAAEVAASSWQISSSVSKVIDFEPPPFGANDTRLNSSLGGCDPFMFMAAHATEAIPVPAIDEYIEIADGKRIYWRRPVQEAHQLGCDILRLSHVSRCEDVPALQEQYLEVLSRLRQPAEHVCEWIGSLSGGHFRPAPDRFAERSPGMLQGPLSGTVRTPHADVFGSKVSINVSLAARSMKRRVLGLAVTGVPPTKPPALFAGTRSLC</sequence>
<protein>
    <submittedName>
        <fullName evidence="1">Uncharacterized protein</fullName>
    </submittedName>
</protein>
<comment type="caution">
    <text evidence="1">The sequence shown here is derived from an EMBL/GenBank/DDBJ whole genome shotgun (WGS) entry which is preliminary data.</text>
</comment>
<dbReference type="EMBL" id="JAGIYY010000001">
    <property type="protein sequence ID" value="MBP0438016.1"/>
    <property type="molecule type" value="Genomic_DNA"/>
</dbReference>
<dbReference type="Proteomes" id="UP000666240">
    <property type="component" value="Unassembled WGS sequence"/>
</dbReference>
<keyword evidence="2" id="KW-1185">Reference proteome</keyword>
<proteinExistence type="predicted"/>
<reference evidence="1" key="1">
    <citation type="submission" date="2021-03" db="EMBL/GenBank/DDBJ databases">
        <title>Genome sequencing and assembly of Tianweitania sediminis.</title>
        <authorList>
            <person name="Chhetri G."/>
        </authorList>
    </citation>
    <scope>NUCLEOTIDE SEQUENCE</scope>
    <source>
        <strain evidence="1">Z8</strain>
    </source>
</reference>
<accession>A0A8J7R0V1</accession>
<dbReference type="AlphaFoldDB" id="A0A8J7R0V1"/>
<dbReference type="RefSeq" id="WP_209333958.1">
    <property type="nucleotide sequence ID" value="NZ_JAGIYY010000001.1"/>
</dbReference>
<organism evidence="1 2">
    <name type="scientific">Tianweitania sediminis</name>
    <dbReference type="NCBI Taxonomy" id="1502156"/>
    <lineage>
        <taxon>Bacteria</taxon>
        <taxon>Pseudomonadati</taxon>
        <taxon>Pseudomonadota</taxon>
        <taxon>Alphaproteobacteria</taxon>
        <taxon>Hyphomicrobiales</taxon>
        <taxon>Phyllobacteriaceae</taxon>
        <taxon>Tianweitania</taxon>
    </lineage>
</organism>
<evidence type="ECO:0000313" key="1">
    <source>
        <dbReference type="EMBL" id="MBP0438016.1"/>
    </source>
</evidence>
<evidence type="ECO:0000313" key="2">
    <source>
        <dbReference type="Proteomes" id="UP000666240"/>
    </source>
</evidence>
<gene>
    <name evidence="1" type="ORF">J5Y06_05080</name>
</gene>
<name>A0A8J7R0V1_9HYPH</name>